<evidence type="ECO:0000313" key="1">
    <source>
        <dbReference type="EMBL" id="GEY55225.1"/>
    </source>
</evidence>
<gene>
    <name evidence="1" type="ORF">Tci_427199</name>
</gene>
<name>A0A699HT92_TANCI</name>
<sequence length="169" mass="18489">MTESPLVDSGLVVPVFSLGDDLIICLNKAMTFQTPVASSRVTVQQVQGRQGQSYFGTGYKSNATSFGGNNASGQAKVVKCYSCQSKGHMARKEIIDIVAQIPSANTIVPGMFKLDLDPLAPKLLQNREAHMDYLKYTQEQANILWRIVKLAKAKQPLDNALDFACKHAQ</sequence>
<protein>
    <recommendedName>
        <fullName evidence="2">CCHC-type domain-containing protein</fullName>
    </recommendedName>
</protein>
<dbReference type="EMBL" id="BKCJ010188264">
    <property type="protein sequence ID" value="GEY55225.1"/>
    <property type="molecule type" value="Genomic_DNA"/>
</dbReference>
<reference evidence="1" key="1">
    <citation type="journal article" date="2019" name="Sci. Rep.">
        <title>Draft genome of Tanacetum cinerariifolium, the natural source of mosquito coil.</title>
        <authorList>
            <person name="Yamashiro T."/>
            <person name="Shiraishi A."/>
            <person name="Satake H."/>
            <person name="Nakayama K."/>
        </authorList>
    </citation>
    <scope>NUCLEOTIDE SEQUENCE</scope>
</reference>
<proteinExistence type="predicted"/>
<evidence type="ECO:0008006" key="2">
    <source>
        <dbReference type="Google" id="ProtNLM"/>
    </source>
</evidence>
<organism evidence="1">
    <name type="scientific">Tanacetum cinerariifolium</name>
    <name type="common">Dalmatian daisy</name>
    <name type="synonym">Chrysanthemum cinerariifolium</name>
    <dbReference type="NCBI Taxonomy" id="118510"/>
    <lineage>
        <taxon>Eukaryota</taxon>
        <taxon>Viridiplantae</taxon>
        <taxon>Streptophyta</taxon>
        <taxon>Embryophyta</taxon>
        <taxon>Tracheophyta</taxon>
        <taxon>Spermatophyta</taxon>
        <taxon>Magnoliopsida</taxon>
        <taxon>eudicotyledons</taxon>
        <taxon>Gunneridae</taxon>
        <taxon>Pentapetalae</taxon>
        <taxon>asterids</taxon>
        <taxon>campanulids</taxon>
        <taxon>Asterales</taxon>
        <taxon>Asteraceae</taxon>
        <taxon>Asteroideae</taxon>
        <taxon>Anthemideae</taxon>
        <taxon>Anthemidinae</taxon>
        <taxon>Tanacetum</taxon>
    </lineage>
</organism>
<accession>A0A699HT92</accession>
<dbReference type="AlphaFoldDB" id="A0A699HT92"/>
<comment type="caution">
    <text evidence="1">The sequence shown here is derived from an EMBL/GenBank/DDBJ whole genome shotgun (WGS) entry which is preliminary data.</text>
</comment>